<feature type="transmembrane region" description="Helical" evidence="1">
    <location>
        <begin position="32"/>
        <end position="53"/>
    </location>
</feature>
<sequence length="97" mass="10638">MIQTILCLIVFINVCAIYYFRSYSSTNEKVAFYSGITGLVCMPLSGMGLLLAATNIQGVHGNLGGYSFVIIILLFATCASAYSLVKLFLKRIKLKQD</sequence>
<evidence type="ECO:0000256" key="1">
    <source>
        <dbReference type="SAM" id="Phobius"/>
    </source>
</evidence>
<proteinExistence type="predicted"/>
<protein>
    <submittedName>
        <fullName evidence="2">Uncharacterized protein</fullName>
    </submittedName>
</protein>
<reference evidence="2 3" key="1">
    <citation type="journal article" date="2023" name="Ecotoxicol. Environ. Saf.">
        <title>Mercury remediation potential of mercury-resistant strain Rheinheimera metallidurans sp. nov. isolated from a municipal waste dumping site.</title>
        <authorList>
            <person name="Yadav V."/>
            <person name="Manjhi A."/>
            <person name="Vadakedath N."/>
        </authorList>
    </citation>
    <scope>NUCLEOTIDE SEQUENCE [LARGE SCALE GENOMIC DNA]</scope>
    <source>
        <strain evidence="2 3">E-49</strain>
    </source>
</reference>
<comment type="caution">
    <text evidence="2">The sequence shown here is derived from an EMBL/GenBank/DDBJ whole genome shotgun (WGS) entry which is preliminary data.</text>
</comment>
<dbReference type="EMBL" id="JALAAR010000001">
    <property type="protein sequence ID" value="MEH8015724.1"/>
    <property type="molecule type" value="Genomic_DNA"/>
</dbReference>
<name>A0ABU8C1D3_9GAMM</name>
<dbReference type="Proteomes" id="UP001375382">
    <property type="component" value="Unassembled WGS sequence"/>
</dbReference>
<keyword evidence="1" id="KW-0472">Membrane</keyword>
<evidence type="ECO:0000313" key="3">
    <source>
        <dbReference type="Proteomes" id="UP001375382"/>
    </source>
</evidence>
<accession>A0ABU8C1D3</accession>
<organism evidence="2 3">
    <name type="scientific">Rheinheimera muenzenbergensis</name>
    <dbReference type="NCBI Taxonomy" id="1193628"/>
    <lineage>
        <taxon>Bacteria</taxon>
        <taxon>Pseudomonadati</taxon>
        <taxon>Pseudomonadota</taxon>
        <taxon>Gammaproteobacteria</taxon>
        <taxon>Chromatiales</taxon>
        <taxon>Chromatiaceae</taxon>
        <taxon>Rheinheimera</taxon>
    </lineage>
</organism>
<keyword evidence="3" id="KW-1185">Reference proteome</keyword>
<dbReference type="RefSeq" id="WP_335734145.1">
    <property type="nucleotide sequence ID" value="NZ_JALAAR010000001.1"/>
</dbReference>
<evidence type="ECO:0000313" key="2">
    <source>
        <dbReference type="EMBL" id="MEH8015724.1"/>
    </source>
</evidence>
<keyword evidence="1" id="KW-1133">Transmembrane helix</keyword>
<feature type="transmembrane region" description="Helical" evidence="1">
    <location>
        <begin position="65"/>
        <end position="85"/>
    </location>
</feature>
<gene>
    <name evidence="2" type="ORF">MN202_00630</name>
</gene>
<keyword evidence="1" id="KW-0812">Transmembrane</keyword>